<dbReference type="AlphaFoldDB" id="A0AAV4AGZ6"/>
<comment type="caution">
    <text evidence="2">The sequence shown here is derived from an EMBL/GenBank/DDBJ whole genome shotgun (WGS) entry which is preliminary data.</text>
</comment>
<evidence type="ECO:0000256" key="1">
    <source>
        <dbReference type="SAM" id="MobiDB-lite"/>
    </source>
</evidence>
<sequence length="93" mass="10127">MLGSLNKDSLLELPAGCTKLIKANRTALEKLDRVQNSALRLVLAAPRSTLIAILELATGGVSKPSWPRKNIFAQAKAPHSGRWRRNSPRNAAE</sequence>
<organism evidence="2 3">
    <name type="scientific">Plakobranchus ocellatus</name>
    <dbReference type="NCBI Taxonomy" id="259542"/>
    <lineage>
        <taxon>Eukaryota</taxon>
        <taxon>Metazoa</taxon>
        <taxon>Spiralia</taxon>
        <taxon>Lophotrochozoa</taxon>
        <taxon>Mollusca</taxon>
        <taxon>Gastropoda</taxon>
        <taxon>Heterobranchia</taxon>
        <taxon>Euthyneura</taxon>
        <taxon>Panpulmonata</taxon>
        <taxon>Sacoglossa</taxon>
        <taxon>Placobranchoidea</taxon>
        <taxon>Plakobranchidae</taxon>
        <taxon>Plakobranchus</taxon>
    </lineage>
</organism>
<proteinExistence type="predicted"/>
<accession>A0AAV4AGZ6</accession>
<reference evidence="2 3" key="1">
    <citation type="journal article" date="2021" name="Elife">
        <title>Chloroplast acquisition without the gene transfer in kleptoplastic sea slugs, Plakobranchus ocellatus.</title>
        <authorList>
            <person name="Maeda T."/>
            <person name="Takahashi S."/>
            <person name="Yoshida T."/>
            <person name="Shimamura S."/>
            <person name="Takaki Y."/>
            <person name="Nagai Y."/>
            <person name="Toyoda A."/>
            <person name="Suzuki Y."/>
            <person name="Arimoto A."/>
            <person name="Ishii H."/>
            <person name="Satoh N."/>
            <person name="Nishiyama T."/>
            <person name="Hasebe M."/>
            <person name="Maruyama T."/>
            <person name="Minagawa J."/>
            <person name="Obokata J."/>
            <person name="Shigenobu S."/>
        </authorList>
    </citation>
    <scope>NUCLEOTIDE SEQUENCE [LARGE SCALE GENOMIC DNA]</scope>
</reference>
<evidence type="ECO:0000313" key="2">
    <source>
        <dbReference type="EMBL" id="GFO05896.1"/>
    </source>
</evidence>
<dbReference type="Proteomes" id="UP000735302">
    <property type="component" value="Unassembled WGS sequence"/>
</dbReference>
<name>A0AAV4AGZ6_9GAST</name>
<keyword evidence="3" id="KW-1185">Reference proteome</keyword>
<evidence type="ECO:0000313" key="3">
    <source>
        <dbReference type="Proteomes" id="UP000735302"/>
    </source>
</evidence>
<feature type="region of interest" description="Disordered" evidence="1">
    <location>
        <begin position="73"/>
        <end position="93"/>
    </location>
</feature>
<gene>
    <name evidence="2" type="ORF">PoB_003240100</name>
</gene>
<protein>
    <submittedName>
        <fullName evidence="2">Uncharacterized protein</fullName>
    </submittedName>
</protein>
<dbReference type="EMBL" id="BLXT01003755">
    <property type="protein sequence ID" value="GFO05896.1"/>
    <property type="molecule type" value="Genomic_DNA"/>
</dbReference>